<dbReference type="Proteomes" id="UP000799770">
    <property type="component" value="Unassembled WGS sequence"/>
</dbReference>
<organism evidence="7 8">
    <name type="scientific">Lophiotrema nucula</name>
    <dbReference type="NCBI Taxonomy" id="690887"/>
    <lineage>
        <taxon>Eukaryota</taxon>
        <taxon>Fungi</taxon>
        <taxon>Dikarya</taxon>
        <taxon>Ascomycota</taxon>
        <taxon>Pezizomycotina</taxon>
        <taxon>Dothideomycetes</taxon>
        <taxon>Pleosporomycetidae</taxon>
        <taxon>Pleosporales</taxon>
        <taxon>Lophiotremataceae</taxon>
        <taxon>Lophiotrema</taxon>
    </lineage>
</organism>
<dbReference type="AlphaFoldDB" id="A0A6A5ZJS1"/>
<comment type="similarity">
    <text evidence="2">Belongs to the importin beta family.</text>
</comment>
<keyword evidence="4" id="KW-0539">Nucleus</keyword>
<dbReference type="Pfam" id="PF25758">
    <property type="entry name" value="TPR_IPO11"/>
    <property type="match status" value="1"/>
</dbReference>
<dbReference type="GO" id="GO:0006606">
    <property type="term" value="P:protein import into nucleus"/>
    <property type="evidence" value="ECO:0007669"/>
    <property type="project" value="TreeGrafter"/>
</dbReference>
<dbReference type="OrthoDB" id="361693at2759"/>
<dbReference type="PANTHER" id="PTHR10997:SF7">
    <property type="entry name" value="IMPORTIN-11"/>
    <property type="match status" value="1"/>
</dbReference>
<keyword evidence="8" id="KW-1185">Reference proteome</keyword>
<dbReference type="FunFam" id="1.25.10.10:FF:000362">
    <property type="entry name" value="Importin 11, putative"/>
    <property type="match status" value="1"/>
</dbReference>
<sequence>MQVEFSAIEVPGEANPLTEGILYHVLRSAASTDPQQVQTGTKQLQEWEKAKRFYPLLQSVFLDKSLPLEVRYLAIIQLKNGIDKYWRKTATNAVDKEDKALIRNRLLESGVNEADQRLALQNALVIAKIVRFEFPNDWPDLFQQLLQVLRASTEPNAYRLHLPRALLILLHIVKELSTGRLLKSRQNLQAVTPEVLNVVGRIYVGKVQSWQSFFRDGGDDEGGALEAIENSLLAIKTLRRLVIAGYDFPSREKDVQEFWSLSRTHFSEFLQYVVQDESPLAPPVQSLVEKHLVQLSKFHLAMAQTHPAGFALLSGSLDLVRDYWSLIAKLGETWGSKSLDGARIGTDGDEDDDAPIIERLSLKGLLLVRACVKMVFYPTQTFRYRQPQEKEEKARATQLVKSELLTDELVREMISTLVTRFFVFRPSDLRMWEEEPDEWEKMEEGGEDWEFSIRPCAEKLFLDLAKNFKELILEPLMQVFYTVATPDNEDILFKDSVYTAIGLAADVLHDKLDFDSFIENTLVPEAQKQKPGFNIIRRRIAIVIAQWIAIRVAKDKKPIVYQIFQHLMDKSDPLNDQVVRVTAGRKFRDCADEWEFSADNFLPYAPLMLERLMALVQEVELQETKMALLNTISVIVERMEHNITPYANNIISLLPPLWEQSGDEHLMKQAILTMLSRLTNAMKADSRTFHISFLPIIQSAIEPESETQVYLLEDALDLWSSIIAQTPSQPQPTPPELLNLLQYLLPLFSMDNETLRKAIEITEAYLLLAPASVLADNFRPALLSSLSELLQSLKPDVNGIVTHLMECVVRGAEGFGGEQALKILVGDLITSGFLAKVLEGLHGAWAHHQSHGPYRELPSRAVDGVVETDYFTVLARIGLASPTVLLEALQSIGGTELDKTLDWLLEEWFSHIENIGDSPHKKLMCLVLTRFLEISQPWILGRLQNLMTAWTDVLGELLDGMDDRTSDCLHWAEDPPTSEPREPEAPEEVRKRGLIYSDPVHRINLVTFVRDHLQGAIQAAGGEARFQEEWLSRVDKDVLKGFAELGIM</sequence>
<dbReference type="GO" id="GO:0005635">
    <property type="term" value="C:nuclear envelope"/>
    <property type="evidence" value="ECO:0007669"/>
    <property type="project" value="TreeGrafter"/>
</dbReference>
<feature type="domain" description="Importin N-terminal" evidence="6">
    <location>
        <begin position="40"/>
        <end position="112"/>
    </location>
</feature>
<dbReference type="InterPro" id="IPR016024">
    <property type="entry name" value="ARM-type_fold"/>
</dbReference>
<dbReference type="EMBL" id="ML977315">
    <property type="protein sequence ID" value="KAF2119535.1"/>
    <property type="molecule type" value="Genomic_DNA"/>
</dbReference>
<reference evidence="7" key="1">
    <citation type="journal article" date="2020" name="Stud. Mycol.">
        <title>101 Dothideomycetes genomes: a test case for predicting lifestyles and emergence of pathogens.</title>
        <authorList>
            <person name="Haridas S."/>
            <person name="Albert R."/>
            <person name="Binder M."/>
            <person name="Bloem J."/>
            <person name="Labutti K."/>
            <person name="Salamov A."/>
            <person name="Andreopoulos B."/>
            <person name="Baker S."/>
            <person name="Barry K."/>
            <person name="Bills G."/>
            <person name="Bluhm B."/>
            <person name="Cannon C."/>
            <person name="Castanera R."/>
            <person name="Culley D."/>
            <person name="Daum C."/>
            <person name="Ezra D."/>
            <person name="Gonzalez J."/>
            <person name="Henrissat B."/>
            <person name="Kuo A."/>
            <person name="Liang C."/>
            <person name="Lipzen A."/>
            <person name="Lutzoni F."/>
            <person name="Magnuson J."/>
            <person name="Mondo S."/>
            <person name="Nolan M."/>
            <person name="Ohm R."/>
            <person name="Pangilinan J."/>
            <person name="Park H.-J."/>
            <person name="Ramirez L."/>
            <person name="Alfaro M."/>
            <person name="Sun H."/>
            <person name="Tritt A."/>
            <person name="Yoshinaga Y."/>
            <person name="Zwiers L.-H."/>
            <person name="Turgeon B."/>
            <person name="Goodwin S."/>
            <person name="Spatafora J."/>
            <person name="Crous P."/>
            <person name="Grigoriev I."/>
        </authorList>
    </citation>
    <scope>NUCLEOTIDE SEQUENCE</scope>
    <source>
        <strain evidence="7">CBS 627.86</strain>
    </source>
</reference>
<comment type="subcellular location">
    <subcellularLocation>
        <location evidence="1">Nucleus</location>
    </subcellularLocation>
</comment>
<evidence type="ECO:0000256" key="1">
    <source>
        <dbReference type="ARBA" id="ARBA00004123"/>
    </source>
</evidence>
<dbReference type="PROSITE" id="PS50166">
    <property type="entry name" value="IMPORTIN_B_NT"/>
    <property type="match status" value="1"/>
</dbReference>
<feature type="region of interest" description="Disordered" evidence="5">
    <location>
        <begin position="970"/>
        <end position="990"/>
    </location>
</feature>
<protein>
    <submittedName>
        <fullName evidence="7">Armadillo-type protein</fullName>
    </submittedName>
</protein>
<gene>
    <name evidence="7" type="ORF">BDV96DRAFT_567780</name>
</gene>
<evidence type="ECO:0000313" key="7">
    <source>
        <dbReference type="EMBL" id="KAF2119535.1"/>
    </source>
</evidence>
<name>A0A6A5ZJS1_9PLEO</name>
<evidence type="ECO:0000256" key="4">
    <source>
        <dbReference type="ARBA" id="ARBA00023242"/>
    </source>
</evidence>
<dbReference type="GO" id="GO:0031267">
    <property type="term" value="F:small GTPase binding"/>
    <property type="evidence" value="ECO:0007669"/>
    <property type="project" value="InterPro"/>
</dbReference>
<evidence type="ECO:0000256" key="2">
    <source>
        <dbReference type="ARBA" id="ARBA00007991"/>
    </source>
</evidence>
<dbReference type="InterPro" id="IPR011989">
    <property type="entry name" value="ARM-like"/>
</dbReference>
<keyword evidence="3" id="KW-0813">Transport</keyword>
<dbReference type="SUPFAM" id="SSF48371">
    <property type="entry name" value="ARM repeat"/>
    <property type="match status" value="1"/>
</dbReference>
<dbReference type="PANTHER" id="PTHR10997">
    <property type="entry name" value="IMPORTIN-7, 8, 11"/>
    <property type="match status" value="1"/>
</dbReference>
<dbReference type="InterPro" id="IPR058669">
    <property type="entry name" value="TPR_IPO7/11-like"/>
</dbReference>
<dbReference type="SMART" id="SM00913">
    <property type="entry name" value="IBN_N"/>
    <property type="match status" value="1"/>
</dbReference>
<dbReference type="GO" id="GO:0005829">
    <property type="term" value="C:cytosol"/>
    <property type="evidence" value="ECO:0007669"/>
    <property type="project" value="TreeGrafter"/>
</dbReference>
<evidence type="ECO:0000259" key="6">
    <source>
        <dbReference type="PROSITE" id="PS50166"/>
    </source>
</evidence>
<evidence type="ECO:0000256" key="5">
    <source>
        <dbReference type="SAM" id="MobiDB-lite"/>
    </source>
</evidence>
<accession>A0A6A5ZJS1</accession>
<dbReference type="InterPro" id="IPR001494">
    <property type="entry name" value="Importin-beta_N"/>
</dbReference>
<evidence type="ECO:0000256" key="3">
    <source>
        <dbReference type="ARBA" id="ARBA00022448"/>
    </source>
</evidence>
<dbReference type="Gene3D" id="1.25.10.10">
    <property type="entry name" value="Leucine-rich Repeat Variant"/>
    <property type="match status" value="1"/>
</dbReference>
<proteinExistence type="inferred from homology"/>
<dbReference type="Pfam" id="PF03810">
    <property type="entry name" value="IBN_N"/>
    <property type="match status" value="1"/>
</dbReference>
<evidence type="ECO:0000313" key="8">
    <source>
        <dbReference type="Proteomes" id="UP000799770"/>
    </source>
</evidence>